<dbReference type="UniPathway" id="UPA00002">
    <property type="reaction ID" value="UER00468"/>
</dbReference>
<evidence type="ECO:0000313" key="8">
    <source>
        <dbReference type="EMBL" id="AWN49038.1"/>
    </source>
</evidence>
<evidence type="ECO:0000256" key="1">
    <source>
        <dbReference type="ARBA" id="ARBA00010936"/>
    </source>
</evidence>
<evidence type="ECO:0000256" key="5">
    <source>
        <dbReference type="ARBA" id="ARBA00048791"/>
    </source>
</evidence>
<dbReference type="InterPro" id="IPR013785">
    <property type="entry name" value="Aldolase_TIM"/>
</dbReference>
<dbReference type="RefSeq" id="WP_109961319.1">
    <property type="nucleotide sequence ID" value="NZ_CP029553.1"/>
</dbReference>
<dbReference type="PIRSF" id="PIRSF001357">
    <property type="entry name" value="DeoC"/>
    <property type="match status" value="1"/>
</dbReference>
<evidence type="ECO:0000256" key="7">
    <source>
        <dbReference type="HAMAP-Rule" id="MF_00114"/>
    </source>
</evidence>
<comment type="subcellular location">
    <subcellularLocation>
        <location evidence="7">Cytoplasm</location>
    </subcellularLocation>
</comment>
<dbReference type="InterPro" id="IPR011343">
    <property type="entry name" value="DeoC"/>
</dbReference>
<dbReference type="InterPro" id="IPR028581">
    <property type="entry name" value="DeoC_typeI"/>
</dbReference>
<dbReference type="InterPro" id="IPR002915">
    <property type="entry name" value="DeoC/FbaB/LacD_aldolase"/>
</dbReference>
<feature type="active site" description="Proton donor/acceptor" evidence="7">
    <location>
        <position position="90"/>
    </location>
</feature>
<dbReference type="GO" id="GO:0006018">
    <property type="term" value="P:2-deoxyribose 1-phosphate catabolic process"/>
    <property type="evidence" value="ECO:0007669"/>
    <property type="project" value="UniProtKB-UniRule"/>
</dbReference>
<sequence length="221" mass="22058">MPALAGLIDHTLLRADATAAEIRRLCEEALAHRFKAVCVNPVHVGPVAEILAGSDVAPCAVVGFPLGASMPQDKAAEAAGAVARGAAEIDMVIALGALKEGRTDAVRADIAAVRAACAGRVLKVIIETCLLDDAQKRLACTLAAEAGADFVKTSTGFSTGGATVADVALMRATVGDALGVKASGGVRSLEVARALVAAGATRLGTSSGVALVTEGVARGTY</sequence>
<dbReference type="EC" id="4.1.2.4" evidence="7"/>
<comment type="pathway">
    <text evidence="7">Carbohydrate degradation; 2-deoxy-D-ribose 1-phosphate degradation; D-glyceraldehyde 3-phosphate and acetaldehyde from 2-deoxy-alpha-D-ribose 1-phosphate: step 2/2.</text>
</comment>
<evidence type="ECO:0000256" key="6">
    <source>
        <dbReference type="ARBA" id="ARBA00056337"/>
    </source>
</evidence>
<dbReference type="KEGG" id="mtea:DK419_23970"/>
<dbReference type="GO" id="GO:0004139">
    <property type="term" value="F:deoxyribose-phosphate aldolase activity"/>
    <property type="evidence" value="ECO:0007669"/>
    <property type="project" value="UniProtKB-UniRule"/>
</dbReference>
<organism evidence="8 9">
    <name type="scientific">Methylobacterium terrae</name>
    <dbReference type="NCBI Taxonomy" id="2202827"/>
    <lineage>
        <taxon>Bacteria</taxon>
        <taxon>Pseudomonadati</taxon>
        <taxon>Pseudomonadota</taxon>
        <taxon>Alphaproteobacteria</taxon>
        <taxon>Hyphomicrobiales</taxon>
        <taxon>Methylobacteriaceae</taxon>
        <taxon>Methylobacterium</taxon>
    </lineage>
</organism>
<dbReference type="Pfam" id="PF01791">
    <property type="entry name" value="DeoC"/>
    <property type="match status" value="1"/>
</dbReference>
<dbReference type="FunFam" id="3.20.20.70:FF:000044">
    <property type="entry name" value="Deoxyribose-phosphate aldolase"/>
    <property type="match status" value="1"/>
</dbReference>
<dbReference type="CDD" id="cd00959">
    <property type="entry name" value="DeoC"/>
    <property type="match status" value="1"/>
</dbReference>
<dbReference type="OrthoDB" id="6579831at2"/>
<evidence type="ECO:0000256" key="3">
    <source>
        <dbReference type="ARBA" id="ARBA00023239"/>
    </source>
</evidence>
<accession>A0A2U8WU54</accession>
<dbReference type="Gene3D" id="3.20.20.70">
    <property type="entry name" value="Aldolase class I"/>
    <property type="match status" value="1"/>
</dbReference>
<proteinExistence type="inferred from homology"/>
<keyword evidence="4 7" id="KW-0704">Schiff base</keyword>
<keyword evidence="9" id="KW-1185">Reference proteome</keyword>
<dbReference type="NCBIfam" id="TIGR00126">
    <property type="entry name" value="deoC"/>
    <property type="match status" value="1"/>
</dbReference>
<dbReference type="HAMAP" id="MF_00114">
    <property type="entry name" value="DeoC_type1"/>
    <property type="match status" value="1"/>
</dbReference>
<dbReference type="SMART" id="SM01133">
    <property type="entry name" value="DeoC"/>
    <property type="match status" value="1"/>
</dbReference>
<keyword evidence="2 7" id="KW-0963">Cytoplasm</keyword>
<dbReference type="PANTHER" id="PTHR10889:SF1">
    <property type="entry name" value="DEOXYRIBOSE-PHOSPHATE ALDOLASE"/>
    <property type="match status" value="1"/>
</dbReference>
<evidence type="ECO:0000256" key="4">
    <source>
        <dbReference type="ARBA" id="ARBA00023270"/>
    </source>
</evidence>
<feature type="active site" description="Proton donor/acceptor" evidence="7">
    <location>
        <position position="181"/>
    </location>
</feature>
<dbReference type="SUPFAM" id="SSF51569">
    <property type="entry name" value="Aldolase"/>
    <property type="match status" value="1"/>
</dbReference>
<dbReference type="GO" id="GO:0009264">
    <property type="term" value="P:deoxyribonucleotide catabolic process"/>
    <property type="evidence" value="ECO:0007669"/>
    <property type="project" value="UniProtKB-UniRule"/>
</dbReference>
<evidence type="ECO:0000313" key="9">
    <source>
        <dbReference type="Proteomes" id="UP000245444"/>
    </source>
</evidence>
<name>A0A2U8WU54_9HYPH</name>
<dbReference type="PANTHER" id="PTHR10889">
    <property type="entry name" value="DEOXYRIBOSE-PHOSPHATE ALDOLASE"/>
    <property type="match status" value="1"/>
</dbReference>
<dbReference type="EMBL" id="CP029553">
    <property type="protein sequence ID" value="AWN49038.1"/>
    <property type="molecule type" value="Genomic_DNA"/>
</dbReference>
<gene>
    <name evidence="7 8" type="primary">deoC</name>
    <name evidence="8" type="ORF">DK419_23970</name>
</gene>
<dbReference type="AlphaFoldDB" id="A0A2U8WU54"/>
<comment type="similarity">
    <text evidence="1 7">Belongs to the DeoC/FbaB aldolase family. DeoC type 1 subfamily.</text>
</comment>
<comment type="function">
    <text evidence="6 7">Catalyzes a reversible aldol reaction between acetaldehyde and D-glyceraldehyde 3-phosphate to generate 2-deoxy-D-ribose 5-phosphate.</text>
</comment>
<comment type="catalytic activity">
    <reaction evidence="5 7">
        <text>2-deoxy-D-ribose 5-phosphate = D-glyceraldehyde 3-phosphate + acetaldehyde</text>
        <dbReference type="Rhea" id="RHEA:12821"/>
        <dbReference type="ChEBI" id="CHEBI:15343"/>
        <dbReference type="ChEBI" id="CHEBI:59776"/>
        <dbReference type="ChEBI" id="CHEBI:62877"/>
        <dbReference type="EC" id="4.1.2.4"/>
    </reaction>
</comment>
<dbReference type="Proteomes" id="UP000245444">
    <property type="component" value="Chromosome"/>
</dbReference>
<reference evidence="8 9" key="1">
    <citation type="submission" date="2018-05" db="EMBL/GenBank/DDBJ databases">
        <title>Complete Genome Sequence of Methylobacterium sp. 17Sr1-28.</title>
        <authorList>
            <person name="Srinivasan S."/>
        </authorList>
    </citation>
    <scope>NUCLEOTIDE SEQUENCE [LARGE SCALE GENOMIC DNA]</scope>
    <source>
        <strain evidence="8 9">17Sr1-28</strain>
    </source>
</reference>
<evidence type="ECO:0000256" key="2">
    <source>
        <dbReference type="ARBA" id="ARBA00022490"/>
    </source>
</evidence>
<protein>
    <recommendedName>
        <fullName evidence="7">Deoxyribose-phosphate aldolase</fullName>
        <shortName evidence="7">DERA</shortName>
        <ecNumber evidence="7">4.1.2.4</ecNumber>
    </recommendedName>
    <alternativeName>
        <fullName evidence="7">2-deoxy-D-ribose 5-phosphate aldolase</fullName>
    </alternativeName>
    <alternativeName>
        <fullName evidence="7">Phosphodeoxyriboaldolase</fullName>
        <shortName evidence="7">Deoxyriboaldolase</shortName>
    </alternativeName>
</protein>
<feature type="active site" description="Schiff-base intermediate with acetaldehyde" evidence="7">
    <location>
        <position position="152"/>
    </location>
</feature>
<keyword evidence="3 7" id="KW-0456">Lyase</keyword>
<dbReference type="GO" id="GO:0005737">
    <property type="term" value="C:cytoplasm"/>
    <property type="evidence" value="ECO:0007669"/>
    <property type="project" value="UniProtKB-SubCell"/>
</dbReference>
<dbReference type="GO" id="GO:0016052">
    <property type="term" value="P:carbohydrate catabolic process"/>
    <property type="evidence" value="ECO:0007669"/>
    <property type="project" value="TreeGrafter"/>
</dbReference>